<evidence type="ECO:0000313" key="5">
    <source>
        <dbReference type="Proteomes" id="UP000249299"/>
    </source>
</evidence>
<evidence type="ECO:0000256" key="2">
    <source>
        <dbReference type="ARBA" id="ARBA00022526"/>
    </source>
</evidence>
<evidence type="ECO:0000313" key="4">
    <source>
        <dbReference type="EMBL" id="RAI24135.1"/>
    </source>
</evidence>
<dbReference type="RefSeq" id="WP_111436700.1">
    <property type="nucleotide sequence ID" value="NZ_JACIGG010000002.1"/>
</dbReference>
<dbReference type="InterPro" id="IPR015943">
    <property type="entry name" value="WD40/YVTN_repeat-like_dom_sf"/>
</dbReference>
<dbReference type="AlphaFoldDB" id="A0A327JDC5"/>
<dbReference type="GO" id="GO:0005829">
    <property type="term" value="C:cytosol"/>
    <property type="evidence" value="ECO:0007669"/>
    <property type="project" value="TreeGrafter"/>
</dbReference>
<dbReference type="SUPFAM" id="SSF51004">
    <property type="entry name" value="C-terminal (heme d1) domain of cytochrome cd1-nitrite reductase"/>
    <property type="match status" value="1"/>
</dbReference>
<organism evidence="4 5">
    <name type="scientific">Rhodobium orientis</name>
    <dbReference type="NCBI Taxonomy" id="34017"/>
    <lineage>
        <taxon>Bacteria</taxon>
        <taxon>Pseudomonadati</taxon>
        <taxon>Pseudomonadota</taxon>
        <taxon>Alphaproteobacteria</taxon>
        <taxon>Hyphomicrobiales</taxon>
        <taxon>Rhodobiaceae</taxon>
        <taxon>Rhodobium</taxon>
    </lineage>
</organism>
<name>A0A327JDC5_9HYPH</name>
<comment type="caution">
    <text evidence="4">The sequence shown here is derived from an EMBL/GenBank/DDBJ whole genome shotgun (WGS) entry which is preliminary data.</text>
</comment>
<evidence type="ECO:0008006" key="6">
    <source>
        <dbReference type="Google" id="ProtNLM"/>
    </source>
</evidence>
<protein>
    <recommendedName>
        <fullName evidence="6">6-phosphogluconolactonase</fullName>
    </recommendedName>
</protein>
<keyword evidence="2" id="KW-0119">Carbohydrate metabolism</keyword>
<dbReference type="InterPro" id="IPR011048">
    <property type="entry name" value="Haem_d1_sf"/>
</dbReference>
<evidence type="ECO:0000256" key="3">
    <source>
        <dbReference type="SAM" id="MobiDB-lite"/>
    </source>
</evidence>
<dbReference type="Proteomes" id="UP000249299">
    <property type="component" value="Unassembled WGS sequence"/>
</dbReference>
<dbReference type="InterPro" id="IPR050282">
    <property type="entry name" value="Cycloisomerase_2"/>
</dbReference>
<dbReference type="InterPro" id="IPR019405">
    <property type="entry name" value="Lactonase_7-beta_prop"/>
</dbReference>
<dbReference type="EMBL" id="NPEV01000083">
    <property type="protein sequence ID" value="RAI24135.1"/>
    <property type="molecule type" value="Genomic_DNA"/>
</dbReference>
<dbReference type="PANTHER" id="PTHR30344:SF1">
    <property type="entry name" value="6-PHOSPHOGLUCONOLACTONASE"/>
    <property type="match status" value="1"/>
</dbReference>
<dbReference type="Gene3D" id="2.130.10.10">
    <property type="entry name" value="YVTN repeat-like/Quinoprotein amine dehydrogenase"/>
    <property type="match status" value="1"/>
</dbReference>
<dbReference type="GO" id="GO:0006006">
    <property type="term" value="P:glucose metabolic process"/>
    <property type="evidence" value="ECO:0007669"/>
    <property type="project" value="UniProtKB-KW"/>
</dbReference>
<sequence>MTPSPHSQSTTCFLAVGSANRSIPYFDRSDGCGISIIRFDEETGDLSCLSETGDADNPAFLAVDATAGRVFATSEVFEWPEGTVTAYRLDPATGALAYVNKQVVPGSRTSHLALDPACRFLVATNYLHDVPNEVPGKAMAIFPIREDGGLAPASASVAHEGSGPNPERQSRPHPHSAAVSPENDVVTVADLGCDRLFHYALDTGTGTLTPAADAATALPPGSGPRHFLYAPDGRHLYVITEMASTIVVYRREGGRLEGPISEVSTLPEGFAGETQCADIQVSTDGRFLYGSNRGHDSIACFAVDPETGALESLGYAPCGGATPRGFAITPSGRHIVVANQDSDTLAVFAIDPETGLPSDTGWRLPVGSPTCIKAFCVQT</sequence>
<dbReference type="OrthoDB" id="9790815at2"/>
<accession>A0A327JDC5</accession>
<keyword evidence="2" id="KW-0313">Glucose metabolism</keyword>
<evidence type="ECO:0000256" key="1">
    <source>
        <dbReference type="ARBA" id="ARBA00005564"/>
    </source>
</evidence>
<dbReference type="Pfam" id="PF10282">
    <property type="entry name" value="Lactonase"/>
    <property type="match status" value="1"/>
</dbReference>
<keyword evidence="5" id="KW-1185">Reference proteome</keyword>
<feature type="region of interest" description="Disordered" evidence="3">
    <location>
        <begin position="152"/>
        <end position="183"/>
    </location>
</feature>
<dbReference type="GO" id="GO:0017057">
    <property type="term" value="F:6-phosphogluconolactonase activity"/>
    <property type="evidence" value="ECO:0007669"/>
    <property type="project" value="TreeGrafter"/>
</dbReference>
<gene>
    <name evidence="4" type="ORF">CH339_22615</name>
</gene>
<proteinExistence type="inferred from homology"/>
<dbReference type="PANTHER" id="PTHR30344">
    <property type="entry name" value="6-PHOSPHOGLUCONOLACTONASE-RELATED"/>
    <property type="match status" value="1"/>
</dbReference>
<comment type="similarity">
    <text evidence="1">Belongs to the cycloisomerase 2 family.</text>
</comment>
<reference evidence="4 5" key="1">
    <citation type="submission" date="2017-07" db="EMBL/GenBank/DDBJ databases">
        <title>Draft Genome Sequences of Select Purple Nonsulfur Bacteria.</title>
        <authorList>
            <person name="Lasarre B."/>
            <person name="Mckinlay J.B."/>
        </authorList>
    </citation>
    <scope>NUCLEOTIDE SEQUENCE [LARGE SCALE GENOMIC DNA]</scope>
    <source>
        <strain evidence="4 5">DSM 11290</strain>
    </source>
</reference>